<dbReference type="InterPro" id="IPR013216">
    <property type="entry name" value="Methyltransf_11"/>
</dbReference>
<evidence type="ECO:0000313" key="2">
    <source>
        <dbReference type="EMBL" id="EPZ17163.1"/>
    </source>
</evidence>
<keyword evidence="3" id="KW-1185">Reference proteome</keyword>
<dbReference type="Proteomes" id="UP000015455">
    <property type="component" value="Unassembled WGS sequence"/>
</dbReference>
<dbReference type="InterPro" id="IPR050508">
    <property type="entry name" value="Methyltransf_Superfamily"/>
</dbReference>
<dbReference type="InterPro" id="IPR029063">
    <property type="entry name" value="SAM-dependent_MTases_sf"/>
</dbReference>
<name>T0B313_9RHOO</name>
<dbReference type="PANTHER" id="PTHR42912">
    <property type="entry name" value="METHYLTRANSFERASE"/>
    <property type="match status" value="1"/>
</dbReference>
<dbReference type="OrthoDB" id="529208at2"/>
<dbReference type="eggNOG" id="COG2226">
    <property type="taxonomic scope" value="Bacteria"/>
</dbReference>
<accession>T0B313</accession>
<dbReference type="AlphaFoldDB" id="T0B313"/>
<sequence>MSASEVFDANAARYDQWFERHHIAYLSELLALRAFVPCGGRGLEIGVGGGRFAAPLGIATGLDPAPAMLAFAAARGVAAVRGYAEALPFAAHSFDHALVVTTLCFVDSPSRLLAEARRVLRPGGRLVIGFIDRASPLGRDYLARSAESTFYRDAKFHSAEEVGVLLESAGFTIEAWAQTLICAEPAVIEPVRPGYGEGSFVVVAARA</sequence>
<dbReference type="CDD" id="cd02440">
    <property type="entry name" value="AdoMet_MTases"/>
    <property type="match status" value="1"/>
</dbReference>
<dbReference type="SUPFAM" id="SSF53335">
    <property type="entry name" value="S-adenosyl-L-methionine-dependent methyltransferases"/>
    <property type="match status" value="1"/>
</dbReference>
<reference evidence="2 3" key="1">
    <citation type="submission" date="2013-06" db="EMBL/GenBank/DDBJ databases">
        <title>Draft genome sequence of Thauera terpenica.</title>
        <authorList>
            <person name="Liu B."/>
            <person name="Frostegard A.H."/>
            <person name="Shapleigh J.P."/>
        </authorList>
    </citation>
    <scope>NUCLEOTIDE SEQUENCE [LARGE SCALE GENOMIC DNA]</scope>
    <source>
        <strain evidence="2 3">58Eu</strain>
    </source>
</reference>
<proteinExistence type="predicted"/>
<dbReference type="EMBL" id="ATJV01000002">
    <property type="protein sequence ID" value="EPZ17163.1"/>
    <property type="molecule type" value="Genomic_DNA"/>
</dbReference>
<dbReference type="PANTHER" id="PTHR42912:SF80">
    <property type="entry name" value="METHYLTRANSFERASE DOMAIN-CONTAINING PROTEIN"/>
    <property type="match status" value="1"/>
</dbReference>
<dbReference type="STRING" id="1348657.M622_09455"/>
<feature type="domain" description="Methyltransferase type 11" evidence="1">
    <location>
        <begin position="43"/>
        <end position="128"/>
    </location>
</feature>
<organism evidence="2 3">
    <name type="scientific">Thauera terpenica 58Eu</name>
    <dbReference type="NCBI Taxonomy" id="1348657"/>
    <lineage>
        <taxon>Bacteria</taxon>
        <taxon>Pseudomonadati</taxon>
        <taxon>Pseudomonadota</taxon>
        <taxon>Betaproteobacteria</taxon>
        <taxon>Rhodocyclales</taxon>
        <taxon>Zoogloeaceae</taxon>
        <taxon>Thauera</taxon>
    </lineage>
</organism>
<dbReference type="GO" id="GO:0008757">
    <property type="term" value="F:S-adenosylmethionine-dependent methyltransferase activity"/>
    <property type="evidence" value="ECO:0007669"/>
    <property type="project" value="InterPro"/>
</dbReference>
<dbReference type="PATRIC" id="fig|1348657.5.peg.418"/>
<gene>
    <name evidence="2" type="ORF">M622_09455</name>
</gene>
<protein>
    <recommendedName>
        <fullName evidence="1">Methyltransferase type 11 domain-containing protein</fullName>
    </recommendedName>
</protein>
<dbReference type="RefSeq" id="WP_021247871.1">
    <property type="nucleotide sequence ID" value="NZ_ATJV01000002.1"/>
</dbReference>
<evidence type="ECO:0000313" key="3">
    <source>
        <dbReference type="Proteomes" id="UP000015455"/>
    </source>
</evidence>
<evidence type="ECO:0000259" key="1">
    <source>
        <dbReference type="Pfam" id="PF08241"/>
    </source>
</evidence>
<dbReference type="Gene3D" id="3.40.50.150">
    <property type="entry name" value="Vaccinia Virus protein VP39"/>
    <property type="match status" value="1"/>
</dbReference>
<comment type="caution">
    <text evidence="2">The sequence shown here is derived from an EMBL/GenBank/DDBJ whole genome shotgun (WGS) entry which is preliminary data.</text>
</comment>
<dbReference type="Pfam" id="PF08241">
    <property type="entry name" value="Methyltransf_11"/>
    <property type="match status" value="1"/>
</dbReference>